<reference evidence="1 2" key="1">
    <citation type="submission" date="2018-05" db="EMBL/GenBank/DDBJ databases">
        <title>A metagenomic window into the 2 km-deep terrestrial subsurface aquifer revealed taxonomically and functionally diverse microbial community comprising novel uncultured bacterial lineages.</title>
        <authorList>
            <person name="Kadnikov V.V."/>
            <person name="Mardanov A.V."/>
            <person name="Beletsky A.V."/>
            <person name="Banks D."/>
            <person name="Pimenov N.V."/>
            <person name="Frank Y.A."/>
            <person name="Karnachuk O.V."/>
            <person name="Ravin N.V."/>
        </authorList>
    </citation>
    <scope>NUCLEOTIDE SEQUENCE [LARGE SCALE GENOMIC DNA]</scope>
    <source>
        <strain evidence="1">BY5</strain>
    </source>
</reference>
<evidence type="ECO:0000313" key="2">
    <source>
        <dbReference type="Proteomes" id="UP000252355"/>
    </source>
</evidence>
<evidence type="ECO:0008006" key="3">
    <source>
        <dbReference type="Google" id="ProtNLM"/>
    </source>
</evidence>
<dbReference type="Proteomes" id="UP000252355">
    <property type="component" value="Unassembled WGS sequence"/>
</dbReference>
<proteinExistence type="predicted"/>
<accession>A0A367ZRI5</accession>
<gene>
    <name evidence="1" type="ORF">OZSIB_2963</name>
</gene>
<comment type="caution">
    <text evidence="1">The sequence shown here is derived from an EMBL/GenBank/DDBJ whole genome shotgun (WGS) entry which is preliminary data.</text>
</comment>
<dbReference type="AlphaFoldDB" id="A0A367ZRI5"/>
<protein>
    <recommendedName>
        <fullName evidence="3">TolB protein</fullName>
    </recommendedName>
</protein>
<evidence type="ECO:0000313" key="1">
    <source>
        <dbReference type="EMBL" id="RCK80650.1"/>
    </source>
</evidence>
<dbReference type="Gene3D" id="2.120.10.30">
    <property type="entry name" value="TolB, C-terminal domain"/>
    <property type="match status" value="1"/>
</dbReference>
<organism evidence="1 2">
    <name type="scientific">Candidatus Ozemobacter sibiricus</name>
    <dbReference type="NCBI Taxonomy" id="2268124"/>
    <lineage>
        <taxon>Bacteria</taxon>
        <taxon>Candidatus Ozemobacteria</taxon>
        <taxon>Candidatus Ozemobacterales</taxon>
        <taxon>Candidatus Ozemobacteraceae</taxon>
        <taxon>Candidatus Ozemobacter</taxon>
    </lineage>
</organism>
<dbReference type="InterPro" id="IPR011042">
    <property type="entry name" value="6-blade_b-propeller_TolB-like"/>
</dbReference>
<name>A0A367ZRI5_9BACT</name>
<dbReference type="EMBL" id="QOQW01000005">
    <property type="protein sequence ID" value="RCK80650.1"/>
    <property type="molecule type" value="Genomic_DNA"/>
</dbReference>
<dbReference type="SUPFAM" id="SSF69304">
    <property type="entry name" value="Tricorn protease N-terminal domain"/>
    <property type="match status" value="1"/>
</dbReference>
<sequence>MLAAGLLMGGLADLRAAPPEAEPAPGPRSPFSYPAGRLLFSGERNGQWDLYQWVPEPGPHGTIVPLTRTPEPEGNPVWWPRHRLILCSRRQPDGRWGLVALRLDGTTAWTLTDPLGNLGWPQPSPWDDRILAVREDPVTGFTQPGWCVFPDGGFQPIGGTEDPAGGQMAWIAPDEILVTRVSPQGSDLCHRLLSTGEERPLVQGGRNWLPAAAPSGGPPFFFTRRVGQTGSIFSLRPRPDAPWDYDPCTLGRPYDWQPAVTPDREGLLFLSLRDGRFRVVWRRLDDGHEQEIPLTGFTGIYHPTWFVP</sequence>